<evidence type="ECO:0000313" key="2">
    <source>
        <dbReference type="Proteomes" id="UP000305401"/>
    </source>
</evidence>
<protein>
    <submittedName>
        <fullName evidence="1">Uncharacterized protein</fullName>
    </submittedName>
</protein>
<keyword evidence="2" id="KW-1185">Reference proteome</keyword>
<gene>
    <name evidence="1" type="ORF">E5990_09825</name>
</gene>
<dbReference type="EMBL" id="SSTG01000164">
    <property type="protein sequence ID" value="THG44302.1"/>
    <property type="molecule type" value="Genomic_DNA"/>
</dbReference>
<dbReference type="Proteomes" id="UP000305401">
    <property type="component" value="Unassembled WGS sequence"/>
</dbReference>
<comment type="caution">
    <text evidence="1">The sequence shown here is derived from an EMBL/GenBank/DDBJ whole genome shotgun (WGS) entry which is preliminary data.</text>
</comment>
<accession>A0AC61S3E4</accession>
<sequence length="179" mass="20957">MFKNINIKNSHWKMKIIFLDIDGVLNTDKWEAYMLSQRLPLEDEFGIFFDKEAINNLAKILTITKAKIVIHSTWKLGKPLEWLQLLWNKRRLPGHIFDITPDIPPYYNKDDEITEWLVNHSEVNDYVILDDEAEFSLSLNKHFVQINSTLGITKENVIAAIMLLKQDNRIDPSHLLTTP</sequence>
<reference evidence="1" key="1">
    <citation type="submission" date="2019-04" db="EMBL/GenBank/DDBJ databases">
        <title>Microbes associate with the intestines of laboratory mice.</title>
        <authorList>
            <person name="Navarre W."/>
            <person name="Wong E."/>
            <person name="Huang K.C."/>
            <person name="Tropini C."/>
            <person name="Ng K."/>
            <person name="Yu B."/>
        </authorList>
    </citation>
    <scope>NUCLEOTIDE SEQUENCE</scope>
    <source>
        <strain evidence="1">NM86_A22</strain>
    </source>
</reference>
<evidence type="ECO:0000313" key="1">
    <source>
        <dbReference type="EMBL" id="THG44302.1"/>
    </source>
</evidence>
<proteinExistence type="predicted"/>
<name>A0AC61S3E4_9BACT</name>
<organism evidence="1 2">
    <name type="scientific">Muribaculum caecicola</name>
    <dbReference type="NCBI Taxonomy" id="3038144"/>
    <lineage>
        <taxon>Bacteria</taxon>
        <taxon>Pseudomonadati</taxon>
        <taxon>Bacteroidota</taxon>
        <taxon>Bacteroidia</taxon>
        <taxon>Bacteroidales</taxon>
        <taxon>Muribaculaceae</taxon>
        <taxon>Muribaculum</taxon>
    </lineage>
</organism>